<organism evidence="2 3">
    <name type="scientific">Tengunoibacter tsumagoiensis</name>
    <dbReference type="NCBI Taxonomy" id="2014871"/>
    <lineage>
        <taxon>Bacteria</taxon>
        <taxon>Bacillati</taxon>
        <taxon>Chloroflexota</taxon>
        <taxon>Ktedonobacteria</taxon>
        <taxon>Ktedonobacterales</taxon>
        <taxon>Dictyobacteraceae</taxon>
        <taxon>Tengunoibacter</taxon>
    </lineage>
</organism>
<keyword evidence="3" id="KW-1185">Reference proteome</keyword>
<dbReference type="EMBL" id="BIFR01000001">
    <property type="protein sequence ID" value="GCE11274.1"/>
    <property type="molecule type" value="Genomic_DNA"/>
</dbReference>
<accession>A0A401ZX05</accession>
<dbReference type="AlphaFoldDB" id="A0A401ZX05"/>
<evidence type="ECO:0000259" key="1">
    <source>
        <dbReference type="Pfam" id="PF04167"/>
    </source>
</evidence>
<gene>
    <name evidence="2" type="ORF">KTT_11330</name>
</gene>
<dbReference type="Pfam" id="PF04167">
    <property type="entry name" value="DUF402"/>
    <property type="match status" value="1"/>
</dbReference>
<evidence type="ECO:0000313" key="3">
    <source>
        <dbReference type="Proteomes" id="UP000287352"/>
    </source>
</evidence>
<dbReference type="Proteomes" id="UP000287352">
    <property type="component" value="Unassembled WGS sequence"/>
</dbReference>
<protein>
    <recommendedName>
        <fullName evidence="1">DUF402 domain-containing protein</fullName>
    </recommendedName>
</protein>
<name>A0A401ZX05_9CHLR</name>
<dbReference type="SUPFAM" id="SSF159234">
    <property type="entry name" value="FomD-like"/>
    <property type="match status" value="1"/>
</dbReference>
<dbReference type="InterPro" id="IPR035930">
    <property type="entry name" value="FomD-like_sf"/>
</dbReference>
<dbReference type="Gene3D" id="2.40.380.10">
    <property type="entry name" value="FomD-like"/>
    <property type="match status" value="1"/>
</dbReference>
<dbReference type="RefSeq" id="WP_126579002.1">
    <property type="nucleotide sequence ID" value="NZ_BIFR01000001.1"/>
</dbReference>
<proteinExistence type="predicted"/>
<dbReference type="InterPro" id="IPR007295">
    <property type="entry name" value="DUF402"/>
</dbReference>
<sequence length="185" mass="21386">MSQEFRIESRSYDQLLRGSWQAQFLEPIRQLGDEQMLALEGAMRFWLPAGNLMYWASGTRPLRSNCLQIFWPERWYMLSAFYNEDRLIHTYATIIQPVQLLFNQLSYIDLDLSILVKPDLSYEVLTQAEFEHMAETLGYSEETSQSALTALRALTSSLQRSIGVFSAVPYRINLTNIPSVRCGDN</sequence>
<dbReference type="OrthoDB" id="155355at2"/>
<reference evidence="3" key="1">
    <citation type="submission" date="2018-12" db="EMBL/GenBank/DDBJ databases">
        <title>Tengunoibacter tsumagoiensis gen. nov., sp. nov., Dictyobacter kobayashii sp. nov., D. alpinus sp. nov., and D. joshuensis sp. nov. and description of Dictyobacteraceae fam. nov. within the order Ktedonobacterales isolated from Tengu-no-mugimeshi.</title>
        <authorList>
            <person name="Wang C.M."/>
            <person name="Zheng Y."/>
            <person name="Sakai Y."/>
            <person name="Toyoda A."/>
            <person name="Minakuchi Y."/>
            <person name="Abe K."/>
            <person name="Yokota A."/>
            <person name="Yabe S."/>
        </authorList>
    </citation>
    <scope>NUCLEOTIDE SEQUENCE [LARGE SCALE GENOMIC DNA]</scope>
    <source>
        <strain evidence="3">Uno3</strain>
    </source>
</reference>
<comment type="caution">
    <text evidence="2">The sequence shown here is derived from an EMBL/GenBank/DDBJ whole genome shotgun (WGS) entry which is preliminary data.</text>
</comment>
<feature type="domain" description="DUF402" evidence="1">
    <location>
        <begin position="63"/>
        <end position="160"/>
    </location>
</feature>
<evidence type="ECO:0000313" key="2">
    <source>
        <dbReference type="EMBL" id="GCE11274.1"/>
    </source>
</evidence>